<dbReference type="Proteomes" id="UP001583193">
    <property type="component" value="Unassembled WGS sequence"/>
</dbReference>
<comment type="caution">
    <text evidence="2">The sequence shown here is derived from an EMBL/GenBank/DDBJ whole genome shotgun (WGS) entry which is preliminary data.</text>
</comment>
<name>A0ABR3X9G0_9EURO</name>
<dbReference type="SMART" id="SM00513">
    <property type="entry name" value="SAP"/>
    <property type="match status" value="1"/>
</dbReference>
<dbReference type="Pfam" id="PF02037">
    <property type="entry name" value="SAP"/>
    <property type="match status" value="1"/>
</dbReference>
<evidence type="ECO:0000313" key="3">
    <source>
        <dbReference type="Proteomes" id="UP001583193"/>
    </source>
</evidence>
<proteinExistence type="predicted"/>
<dbReference type="PROSITE" id="PS50800">
    <property type="entry name" value="SAP"/>
    <property type="match status" value="1"/>
</dbReference>
<reference evidence="2 3" key="1">
    <citation type="journal article" date="2024" name="IMA Fungus">
        <title>IMA Genome - F19 : A genome assembly and annotation guide to empower mycologists, including annotated draft genome sequences of Ceratocystis pirilliformis, Diaporthe australafricana, Fusarium ophioides, Paecilomyces lecythidis, and Sporothrix stenoceras.</title>
        <authorList>
            <person name="Aylward J."/>
            <person name="Wilson A.M."/>
            <person name="Visagie C.M."/>
            <person name="Spraker J."/>
            <person name="Barnes I."/>
            <person name="Buitendag C."/>
            <person name="Ceriani C."/>
            <person name="Del Mar Angel L."/>
            <person name="du Plessis D."/>
            <person name="Fuchs T."/>
            <person name="Gasser K."/>
            <person name="Kramer D."/>
            <person name="Li W."/>
            <person name="Munsamy K."/>
            <person name="Piso A."/>
            <person name="Price J.L."/>
            <person name="Sonnekus B."/>
            <person name="Thomas C."/>
            <person name="van der Nest A."/>
            <person name="van Dijk A."/>
            <person name="van Heerden A."/>
            <person name="van Vuuren N."/>
            <person name="Yilmaz N."/>
            <person name="Duong T.A."/>
            <person name="van der Merwe N.A."/>
            <person name="Wingfield M.J."/>
            <person name="Wingfield B.D."/>
        </authorList>
    </citation>
    <scope>NUCLEOTIDE SEQUENCE [LARGE SCALE GENOMIC DNA]</scope>
    <source>
        <strain evidence="2 3">CMW 18167</strain>
    </source>
</reference>
<gene>
    <name evidence="2" type="ORF">Plec18167_006842</name>
</gene>
<dbReference type="InterPro" id="IPR036361">
    <property type="entry name" value="SAP_dom_sf"/>
</dbReference>
<protein>
    <recommendedName>
        <fullName evidence="1">SAP domain-containing protein</fullName>
    </recommendedName>
</protein>
<dbReference type="InterPro" id="IPR003034">
    <property type="entry name" value="SAP_dom"/>
</dbReference>
<keyword evidence="3" id="KW-1185">Reference proteome</keyword>
<feature type="domain" description="SAP" evidence="1">
    <location>
        <begin position="47"/>
        <end position="81"/>
    </location>
</feature>
<accession>A0ABR3X9G0</accession>
<dbReference type="Gene3D" id="1.10.720.30">
    <property type="entry name" value="SAP domain"/>
    <property type="match status" value="1"/>
</dbReference>
<evidence type="ECO:0000259" key="1">
    <source>
        <dbReference type="PROSITE" id="PS50800"/>
    </source>
</evidence>
<dbReference type="SUPFAM" id="SSF68906">
    <property type="entry name" value="SAP domain"/>
    <property type="match status" value="1"/>
</dbReference>
<evidence type="ECO:0000313" key="2">
    <source>
        <dbReference type="EMBL" id="KAL1872239.1"/>
    </source>
</evidence>
<organism evidence="2 3">
    <name type="scientific">Paecilomyces lecythidis</name>
    <dbReference type="NCBI Taxonomy" id="3004212"/>
    <lineage>
        <taxon>Eukaryota</taxon>
        <taxon>Fungi</taxon>
        <taxon>Dikarya</taxon>
        <taxon>Ascomycota</taxon>
        <taxon>Pezizomycotina</taxon>
        <taxon>Eurotiomycetes</taxon>
        <taxon>Eurotiomycetidae</taxon>
        <taxon>Eurotiales</taxon>
        <taxon>Thermoascaceae</taxon>
        <taxon>Paecilomyces</taxon>
    </lineage>
</organism>
<sequence>MAAPRSTSLRALRALSQQHSAPLRRSLHITGAQSAQPANAADKTTLYATRTLADLKAECQKRRIGAAGSKDELVDRLNNHDMLQSRAFSIAMKRIDGSAFSGTRQFNTSRASKAVHDTSTIDFAYMPSMSEVDATSSSFSGPRIPTLPDNYVRRTETQTDYVSPMKPQVYAVGELSSDSAVSVMSDVVDNHAVDIDPFSLTEAVGKSRDSAIRAQNGGQSQETGIFRDLWSGIVEDILGPKQTSQRK</sequence>
<dbReference type="EMBL" id="JAVDPF010000025">
    <property type="protein sequence ID" value="KAL1872239.1"/>
    <property type="molecule type" value="Genomic_DNA"/>
</dbReference>